<evidence type="ECO:0000256" key="6">
    <source>
        <dbReference type="ARBA" id="ARBA00023163"/>
    </source>
</evidence>
<dbReference type="AlphaFoldDB" id="A0A4P6XP67"/>
<evidence type="ECO:0000259" key="10">
    <source>
        <dbReference type="PROSITE" id="PS50114"/>
    </source>
</evidence>
<keyword evidence="12" id="KW-1185">Reference proteome</keyword>
<feature type="domain" description="GATA-type" evidence="10">
    <location>
        <begin position="54"/>
        <end position="109"/>
    </location>
</feature>
<keyword evidence="6" id="KW-0804">Transcription</keyword>
<evidence type="ECO:0000256" key="3">
    <source>
        <dbReference type="ARBA" id="ARBA00022771"/>
    </source>
</evidence>
<feature type="compositionally biased region" description="Basic residues" evidence="9">
    <location>
        <begin position="206"/>
        <end position="215"/>
    </location>
</feature>
<name>A0A4P6XP67_9ASCO</name>
<keyword evidence="5" id="KW-0805">Transcription regulation</keyword>
<keyword evidence="2" id="KW-0479">Metal-binding</keyword>
<evidence type="ECO:0000256" key="1">
    <source>
        <dbReference type="ARBA" id="ARBA00004123"/>
    </source>
</evidence>
<dbReference type="PROSITE" id="PS50114">
    <property type="entry name" value="GATA_ZN_FINGER_2"/>
    <property type="match status" value="2"/>
</dbReference>
<sequence length="490" mass="52252">MSDPKTYLDGISRQGLTPESAANSTTSSDNSTKPISPQALPPLPSPSANDIQQASPENVCSNCGTKKTPLWRRAPDGTLICNACGLYLRSNNHHRPVNLKRPPNTVLCKTEEGSCKGDGSCNGTGGSAACKGCPAYDNRMMNKAAEKAALLPTLSKKEDDSLAIACYNCASTITPLWRRDDVGNTICNACGLYYRLHGSHRPIRMKRSTIKRRRRAQTDKYGETEPVASNSPSSTPTSAQISDGTQKQEMGGYPPRMMSPPAPVLTNGHAGHIPPSFYPPYSGFGRIPNGPGPLPGPPPPTAYHYPPHMAPHLPQHMVQAPLYASKVIPQPYPQPQLVQAPQQMAGGQQAYYAYPPVSAMQMQAFSHPGPAAVNSLPLVSTGALPAQARTPNSSKPSPGYIASPNNRDTALPIPPIKLPSLNLKDNGAVIPGIKKPALKEITTDKKRKNSDTASVEGGKGVRSIAIDFTKSFKTGEIQKKTMSIGGLLND</sequence>
<dbReference type="InterPro" id="IPR039355">
    <property type="entry name" value="Transcription_factor_GATA"/>
</dbReference>
<feature type="compositionally biased region" description="Polar residues" evidence="9">
    <location>
        <begin position="49"/>
        <end position="58"/>
    </location>
</feature>
<feature type="region of interest" description="Disordered" evidence="9">
    <location>
        <begin position="386"/>
        <end position="408"/>
    </location>
</feature>
<dbReference type="InterPro" id="IPR013088">
    <property type="entry name" value="Znf_NHR/GATA"/>
</dbReference>
<evidence type="ECO:0000256" key="2">
    <source>
        <dbReference type="ARBA" id="ARBA00022723"/>
    </source>
</evidence>
<evidence type="ECO:0000313" key="11">
    <source>
        <dbReference type="EMBL" id="QBM88759.1"/>
    </source>
</evidence>
<dbReference type="PANTHER" id="PTHR10071:SF281">
    <property type="entry name" value="BOX A-BINDING FACTOR-RELATED"/>
    <property type="match status" value="1"/>
</dbReference>
<dbReference type="Pfam" id="PF00320">
    <property type="entry name" value="GATA"/>
    <property type="match status" value="2"/>
</dbReference>
<comment type="subcellular location">
    <subcellularLocation>
        <location evidence="1">Nucleus</location>
    </subcellularLocation>
</comment>
<feature type="compositionally biased region" description="Low complexity" evidence="9">
    <location>
        <begin position="20"/>
        <end position="38"/>
    </location>
</feature>
<evidence type="ECO:0000256" key="4">
    <source>
        <dbReference type="ARBA" id="ARBA00022833"/>
    </source>
</evidence>
<proteinExistence type="predicted"/>
<keyword evidence="4" id="KW-0862">Zinc</keyword>
<feature type="domain" description="GATA-type" evidence="10">
    <location>
        <begin position="160"/>
        <end position="213"/>
    </location>
</feature>
<evidence type="ECO:0000313" key="12">
    <source>
        <dbReference type="Proteomes" id="UP000292447"/>
    </source>
</evidence>
<dbReference type="PANTHER" id="PTHR10071">
    <property type="entry name" value="TRANSCRIPTION FACTOR GATA FAMILY MEMBER"/>
    <property type="match status" value="1"/>
</dbReference>
<dbReference type="PRINTS" id="PR00619">
    <property type="entry name" value="GATAZNFINGER"/>
</dbReference>
<dbReference type="GO" id="GO:0008270">
    <property type="term" value="F:zinc ion binding"/>
    <property type="evidence" value="ECO:0007669"/>
    <property type="project" value="UniProtKB-KW"/>
</dbReference>
<dbReference type="STRING" id="2163413.A0A4P6XP67"/>
<evidence type="ECO:0000256" key="7">
    <source>
        <dbReference type="ARBA" id="ARBA00023242"/>
    </source>
</evidence>
<dbReference type="CDD" id="cd00202">
    <property type="entry name" value="ZnF_GATA"/>
    <property type="match status" value="2"/>
</dbReference>
<dbReference type="GO" id="GO:0005634">
    <property type="term" value="C:nucleus"/>
    <property type="evidence" value="ECO:0007669"/>
    <property type="project" value="UniProtKB-SubCell"/>
</dbReference>
<reference evidence="12" key="1">
    <citation type="submission" date="2019-03" db="EMBL/GenBank/DDBJ databases">
        <title>Snf2 controls pulcherriminic acid biosynthesis and connects pigmentation and antifungal activity of the yeast Metschnikowia pulcherrima.</title>
        <authorList>
            <person name="Gore-Lloyd D."/>
            <person name="Sumann I."/>
            <person name="Brachmann A.O."/>
            <person name="Schneeberger K."/>
            <person name="Ortiz-Merino R.A."/>
            <person name="Moreno-Beltran M."/>
            <person name="Schlaefli M."/>
            <person name="Kirner P."/>
            <person name="Santos Kron A."/>
            <person name="Wolfe K.H."/>
            <person name="Piel J."/>
            <person name="Ahrens C.H."/>
            <person name="Henk D."/>
            <person name="Freimoser F.M."/>
        </authorList>
    </citation>
    <scope>NUCLEOTIDE SEQUENCE [LARGE SCALE GENOMIC DNA]</scope>
    <source>
        <strain evidence="12">APC 1.2</strain>
    </source>
</reference>
<evidence type="ECO:0000256" key="5">
    <source>
        <dbReference type="ARBA" id="ARBA00023015"/>
    </source>
</evidence>
<accession>A0A4P6XP67</accession>
<dbReference type="Proteomes" id="UP000292447">
    <property type="component" value="Chromosome III"/>
</dbReference>
<dbReference type="GO" id="GO:0000981">
    <property type="term" value="F:DNA-binding transcription factor activity, RNA polymerase II-specific"/>
    <property type="evidence" value="ECO:0007669"/>
    <property type="project" value="TreeGrafter"/>
</dbReference>
<dbReference type="SMART" id="SM00401">
    <property type="entry name" value="ZnF_GATA"/>
    <property type="match status" value="2"/>
</dbReference>
<evidence type="ECO:0000256" key="9">
    <source>
        <dbReference type="SAM" id="MobiDB-lite"/>
    </source>
</evidence>
<organism evidence="11 12">
    <name type="scientific">Metschnikowia aff. pulcherrima</name>
    <dbReference type="NCBI Taxonomy" id="2163413"/>
    <lineage>
        <taxon>Eukaryota</taxon>
        <taxon>Fungi</taxon>
        <taxon>Dikarya</taxon>
        <taxon>Ascomycota</taxon>
        <taxon>Saccharomycotina</taxon>
        <taxon>Pichiomycetes</taxon>
        <taxon>Metschnikowiaceae</taxon>
        <taxon>Metschnikowia</taxon>
    </lineage>
</organism>
<gene>
    <name evidence="11" type="primary">MPUL0C07400</name>
    <name evidence="11" type="ORF">METSCH_C07400</name>
</gene>
<dbReference type="GO" id="GO:0045944">
    <property type="term" value="P:positive regulation of transcription by RNA polymerase II"/>
    <property type="evidence" value="ECO:0007669"/>
    <property type="project" value="TreeGrafter"/>
</dbReference>
<dbReference type="Gene3D" id="3.30.50.10">
    <property type="entry name" value="Erythroid Transcription Factor GATA-1, subunit A"/>
    <property type="match status" value="2"/>
</dbReference>
<dbReference type="InterPro" id="IPR000679">
    <property type="entry name" value="Znf_GATA"/>
</dbReference>
<keyword evidence="7" id="KW-0539">Nucleus</keyword>
<keyword evidence="3 8" id="KW-0863">Zinc-finger</keyword>
<dbReference type="EMBL" id="CP034458">
    <property type="protein sequence ID" value="QBM88759.1"/>
    <property type="molecule type" value="Genomic_DNA"/>
</dbReference>
<dbReference type="SUPFAM" id="SSF57716">
    <property type="entry name" value="Glucocorticoid receptor-like (DNA-binding domain)"/>
    <property type="match status" value="2"/>
</dbReference>
<dbReference type="FunFam" id="3.30.50.10:FF:000039">
    <property type="entry name" value="Siderophore transcription factor SreA"/>
    <property type="match status" value="1"/>
</dbReference>
<evidence type="ECO:0000256" key="8">
    <source>
        <dbReference type="PROSITE-ProRule" id="PRU00094"/>
    </source>
</evidence>
<feature type="compositionally biased region" description="Low complexity" evidence="9">
    <location>
        <begin position="228"/>
        <end position="239"/>
    </location>
</feature>
<feature type="region of interest" description="Disordered" evidence="9">
    <location>
        <begin position="1"/>
        <end position="58"/>
    </location>
</feature>
<dbReference type="PROSITE" id="PS00344">
    <property type="entry name" value="GATA_ZN_FINGER_1"/>
    <property type="match status" value="2"/>
</dbReference>
<dbReference type="GO" id="GO:0000122">
    <property type="term" value="P:negative regulation of transcription by RNA polymerase II"/>
    <property type="evidence" value="ECO:0007669"/>
    <property type="project" value="TreeGrafter"/>
</dbReference>
<protein>
    <submittedName>
        <fullName evidence="11">GATA zinc finger</fullName>
    </submittedName>
</protein>
<dbReference type="GO" id="GO:0000978">
    <property type="term" value="F:RNA polymerase II cis-regulatory region sequence-specific DNA binding"/>
    <property type="evidence" value="ECO:0007669"/>
    <property type="project" value="TreeGrafter"/>
</dbReference>
<feature type="region of interest" description="Disordered" evidence="9">
    <location>
        <begin position="206"/>
        <end position="259"/>
    </location>
</feature>